<name>A0AAV2G0P4_9ROSI</name>
<evidence type="ECO:0000313" key="5">
    <source>
        <dbReference type="Proteomes" id="UP001497516"/>
    </source>
</evidence>
<feature type="transmembrane region" description="Helical" evidence="3">
    <location>
        <begin position="243"/>
        <end position="262"/>
    </location>
</feature>
<evidence type="ECO:0000256" key="1">
    <source>
        <dbReference type="ARBA" id="ARBA00004370"/>
    </source>
</evidence>
<proteinExistence type="predicted"/>
<protein>
    <recommendedName>
        <fullName evidence="6">Late embryogenesis abundant protein LEA-2 subgroup domain-containing protein</fullName>
    </recommendedName>
</protein>
<reference evidence="4 5" key="1">
    <citation type="submission" date="2024-04" db="EMBL/GenBank/DDBJ databases">
        <authorList>
            <person name="Fracassetti M."/>
        </authorList>
    </citation>
    <scope>NUCLEOTIDE SEQUENCE [LARGE SCALE GENOMIC DNA]</scope>
</reference>
<keyword evidence="3" id="KW-1133">Transmembrane helix</keyword>
<dbReference type="Proteomes" id="UP001497516">
    <property type="component" value="Chromosome 7"/>
</dbReference>
<accession>A0AAV2G0P4</accession>
<dbReference type="PANTHER" id="PTHR31234:SF2">
    <property type="entry name" value="OS05G0199100 PROTEIN"/>
    <property type="match status" value="1"/>
</dbReference>
<dbReference type="GO" id="GO:0098542">
    <property type="term" value="P:defense response to other organism"/>
    <property type="evidence" value="ECO:0007669"/>
    <property type="project" value="InterPro"/>
</dbReference>
<evidence type="ECO:0000313" key="4">
    <source>
        <dbReference type="EMBL" id="CAL1403809.1"/>
    </source>
</evidence>
<dbReference type="GO" id="GO:0005886">
    <property type="term" value="C:plasma membrane"/>
    <property type="evidence" value="ECO:0007669"/>
    <property type="project" value="TreeGrafter"/>
</dbReference>
<evidence type="ECO:0000256" key="3">
    <source>
        <dbReference type="SAM" id="Phobius"/>
    </source>
</evidence>
<sequence length="263" mass="28179">MSQPTATAAAASSSTSTATAIPIPAADGYKIHKPYNAKAQARDCCNCIFFLIFALALACAVPAVTRALIYLQPGLPAVAVISSTVTVRNVSDSLITASWDVTFTLSNPNDRGFFYERLVAYAAGGGGASGGHRIANVTLPPFRQAGRAAATLSASFPALKFVVNDCAANRTILRPCAPAPLSLLVEPAAVYERWTWPWKGDVVVAECDVKEVAFRPRVTKLELGPASCRSDGRWRRLEVKCRTIFWNYVYVAGMCLAILAFSL</sequence>
<dbReference type="PANTHER" id="PTHR31234">
    <property type="entry name" value="LATE EMBRYOGENESIS ABUNDANT (LEA) HYDROXYPROLINE-RICH GLYCOPROTEIN FAMILY"/>
    <property type="match status" value="1"/>
</dbReference>
<feature type="transmembrane region" description="Helical" evidence="3">
    <location>
        <begin position="48"/>
        <end position="69"/>
    </location>
</feature>
<comment type="subcellular location">
    <subcellularLocation>
        <location evidence="1">Membrane</location>
    </subcellularLocation>
</comment>
<dbReference type="EMBL" id="OZ034820">
    <property type="protein sequence ID" value="CAL1403809.1"/>
    <property type="molecule type" value="Genomic_DNA"/>
</dbReference>
<dbReference type="AlphaFoldDB" id="A0AAV2G0P4"/>
<keyword evidence="3" id="KW-0812">Transmembrane</keyword>
<gene>
    <name evidence="4" type="ORF">LTRI10_LOCUS43714</name>
</gene>
<evidence type="ECO:0008006" key="6">
    <source>
        <dbReference type="Google" id="ProtNLM"/>
    </source>
</evidence>
<keyword evidence="5" id="KW-1185">Reference proteome</keyword>
<keyword evidence="2 3" id="KW-0472">Membrane</keyword>
<dbReference type="InterPro" id="IPR044839">
    <property type="entry name" value="NDR1-like"/>
</dbReference>
<organism evidence="4 5">
    <name type="scientific">Linum trigynum</name>
    <dbReference type="NCBI Taxonomy" id="586398"/>
    <lineage>
        <taxon>Eukaryota</taxon>
        <taxon>Viridiplantae</taxon>
        <taxon>Streptophyta</taxon>
        <taxon>Embryophyta</taxon>
        <taxon>Tracheophyta</taxon>
        <taxon>Spermatophyta</taxon>
        <taxon>Magnoliopsida</taxon>
        <taxon>eudicotyledons</taxon>
        <taxon>Gunneridae</taxon>
        <taxon>Pentapetalae</taxon>
        <taxon>rosids</taxon>
        <taxon>fabids</taxon>
        <taxon>Malpighiales</taxon>
        <taxon>Linaceae</taxon>
        <taxon>Linum</taxon>
    </lineage>
</organism>
<evidence type="ECO:0000256" key="2">
    <source>
        <dbReference type="ARBA" id="ARBA00023136"/>
    </source>
</evidence>